<protein>
    <recommendedName>
        <fullName evidence="2">INO80 complex subunit 3 N-terminal domain-containing protein</fullName>
    </recommendedName>
</protein>
<accession>A0A371C9C6</accession>
<dbReference type="GO" id="GO:0006338">
    <property type="term" value="P:chromatin remodeling"/>
    <property type="evidence" value="ECO:0007669"/>
    <property type="project" value="InterPro"/>
</dbReference>
<feature type="compositionally biased region" description="Polar residues" evidence="1">
    <location>
        <begin position="16"/>
        <end position="31"/>
    </location>
</feature>
<evidence type="ECO:0000313" key="3">
    <source>
        <dbReference type="EMBL" id="RDW26918.1"/>
    </source>
</evidence>
<sequence>MDLTSMMNEENEAPSHVTQDGGSENNHDVMNQQPGPGGPGGPGGPTHQQQHQPPPLQQAHLVPLNSSSTTTGIAPVPVLDKEAAHQMEPRTVQHQSSVVNQPPSSPPPLNAMGFPRYKSYKKKYKKMLIRFNSCMARSTEIFRDDLRARKIYSRIVRENMTLLGLMQRKRGEVKDSDVEEDLGPEVDDEAEEAVVETEDDNTIHGLSVKLMEKATNDAYQSVRSEEVTELNPNSIGMWLKRNHSILNTEEDPQEEGRKRRKGPGGEENRKRTKRGSMSQGSS</sequence>
<dbReference type="EMBL" id="KZ858971">
    <property type="protein sequence ID" value="RDW26918.1"/>
    <property type="molecule type" value="Genomic_DNA"/>
</dbReference>
<feature type="compositionally biased region" description="Low complexity" evidence="1">
    <location>
        <begin position="92"/>
        <end position="102"/>
    </location>
</feature>
<proteinExistence type="predicted"/>
<reference evidence="3 4" key="1">
    <citation type="submission" date="2018-07" db="EMBL/GenBank/DDBJ databases">
        <title>Draft Genome Assemblies for Five Robust Yarrowia lipolytica Strains Exhibiting High Lipid Production and Pentose Sugar Utilization and Sugar Alcohol Secretion from Undetoxified Lignocellulosic Biomass Hydrolysates.</title>
        <authorList>
            <consortium name="DOE Joint Genome Institute"/>
            <person name="Walker C."/>
            <person name="Ryu S."/>
            <person name="Na H."/>
            <person name="Zane M."/>
            <person name="LaButti K."/>
            <person name="Lipzen A."/>
            <person name="Haridas S."/>
            <person name="Barry K."/>
            <person name="Grigoriev I.V."/>
            <person name="Quarterman J."/>
            <person name="Slininger P."/>
            <person name="Dien B."/>
            <person name="Trinh C.T."/>
        </authorList>
    </citation>
    <scope>NUCLEOTIDE SEQUENCE [LARGE SCALE GENOMIC DNA]</scope>
    <source>
        <strain evidence="3 4">YB392</strain>
    </source>
</reference>
<dbReference type="VEuPathDB" id="FungiDB:YALI1_C03513g"/>
<dbReference type="Proteomes" id="UP000256601">
    <property type="component" value="Unassembled WGS sequence"/>
</dbReference>
<name>A0A371C9C6_YARLL</name>
<feature type="region of interest" description="Disordered" evidence="1">
    <location>
        <begin position="1"/>
        <end position="60"/>
    </location>
</feature>
<dbReference type="Pfam" id="PF14612">
    <property type="entry name" value="Ino80_Iec3"/>
    <property type="match status" value="1"/>
</dbReference>
<evidence type="ECO:0000256" key="1">
    <source>
        <dbReference type="SAM" id="MobiDB-lite"/>
    </source>
</evidence>
<dbReference type="InterPro" id="IPR032742">
    <property type="entry name" value="Iec3_N"/>
</dbReference>
<gene>
    <name evidence="3" type="ORF">B0I71DRAFT_173893</name>
</gene>
<feature type="region of interest" description="Disordered" evidence="1">
    <location>
        <begin position="88"/>
        <end position="112"/>
    </location>
</feature>
<dbReference type="AlphaFoldDB" id="A0A371C9C6"/>
<dbReference type="VEuPathDB" id="FungiDB:YALI0_C02497g"/>
<feature type="domain" description="INO80 complex subunit 3 N-terminal" evidence="2">
    <location>
        <begin position="118"/>
        <end position="165"/>
    </location>
</feature>
<organism evidence="3 4">
    <name type="scientific">Yarrowia lipolytica</name>
    <name type="common">Candida lipolytica</name>
    <dbReference type="NCBI Taxonomy" id="4952"/>
    <lineage>
        <taxon>Eukaryota</taxon>
        <taxon>Fungi</taxon>
        <taxon>Dikarya</taxon>
        <taxon>Ascomycota</taxon>
        <taxon>Saccharomycotina</taxon>
        <taxon>Dipodascomycetes</taxon>
        <taxon>Dipodascales</taxon>
        <taxon>Dipodascales incertae sedis</taxon>
        <taxon>Yarrowia</taxon>
    </lineage>
</organism>
<evidence type="ECO:0000259" key="2">
    <source>
        <dbReference type="Pfam" id="PF14612"/>
    </source>
</evidence>
<dbReference type="GO" id="GO:0031011">
    <property type="term" value="C:Ino80 complex"/>
    <property type="evidence" value="ECO:0007669"/>
    <property type="project" value="InterPro"/>
</dbReference>
<evidence type="ECO:0000313" key="4">
    <source>
        <dbReference type="Proteomes" id="UP000256601"/>
    </source>
</evidence>
<feature type="region of interest" description="Disordered" evidence="1">
    <location>
        <begin position="241"/>
        <end position="282"/>
    </location>
</feature>
<dbReference type="OrthoDB" id="4094038at2759"/>